<dbReference type="Proteomes" id="UP000075881">
    <property type="component" value="Unassembled WGS sequence"/>
</dbReference>
<feature type="compositionally biased region" description="Pro residues" evidence="1">
    <location>
        <begin position="111"/>
        <end position="123"/>
    </location>
</feature>
<protein>
    <submittedName>
        <fullName evidence="2">Uncharacterized protein</fullName>
    </submittedName>
</protein>
<dbReference type="PANTHER" id="PTHR21974:SF2">
    <property type="entry name" value="RE15880P"/>
    <property type="match status" value="1"/>
</dbReference>
<name>A0A182K1H9_9DIPT</name>
<proteinExistence type="predicted"/>
<dbReference type="VEuPathDB" id="VectorBase:ACHR004613"/>
<evidence type="ECO:0000313" key="2">
    <source>
        <dbReference type="EnsemblMetazoa" id="ACHR004613-PA"/>
    </source>
</evidence>
<reference evidence="2" key="2">
    <citation type="submission" date="2020-05" db="UniProtKB">
        <authorList>
            <consortium name="EnsemblMetazoa"/>
        </authorList>
    </citation>
    <scope>IDENTIFICATION</scope>
    <source>
        <strain evidence="2">ACHKN1017</strain>
    </source>
</reference>
<accession>A0A182K1H9</accession>
<reference evidence="3" key="1">
    <citation type="submission" date="2013-03" db="EMBL/GenBank/DDBJ databases">
        <title>The Genome Sequence of Anopheles christyi ACHKN1017.</title>
        <authorList>
            <consortium name="The Broad Institute Genomics Platform"/>
            <person name="Neafsey D.E."/>
            <person name="Besansky N."/>
            <person name="Walker B."/>
            <person name="Young S.K."/>
            <person name="Zeng Q."/>
            <person name="Gargeya S."/>
            <person name="Fitzgerald M."/>
            <person name="Haas B."/>
            <person name="Abouelleil A."/>
            <person name="Allen A.W."/>
            <person name="Alvarado L."/>
            <person name="Arachchi H.M."/>
            <person name="Berlin A.M."/>
            <person name="Chapman S.B."/>
            <person name="Gainer-Dewar J."/>
            <person name="Goldberg J."/>
            <person name="Griggs A."/>
            <person name="Gujja S."/>
            <person name="Hansen M."/>
            <person name="Howarth C."/>
            <person name="Imamovic A."/>
            <person name="Ireland A."/>
            <person name="Larimer J."/>
            <person name="McCowan C."/>
            <person name="Murphy C."/>
            <person name="Pearson M."/>
            <person name="Poon T.W."/>
            <person name="Priest M."/>
            <person name="Roberts A."/>
            <person name="Saif S."/>
            <person name="Shea T."/>
            <person name="Sisk P."/>
            <person name="Sykes S."/>
            <person name="Wortman J."/>
            <person name="Nusbaum C."/>
            <person name="Birren B."/>
        </authorList>
    </citation>
    <scope>NUCLEOTIDE SEQUENCE [LARGE SCALE GENOMIC DNA]</scope>
    <source>
        <strain evidence="3">ACHKN1017</strain>
    </source>
</reference>
<organism evidence="2 3">
    <name type="scientific">Anopheles christyi</name>
    <dbReference type="NCBI Taxonomy" id="43041"/>
    <lineage>
        <taxon>Eukaryota</taxon>
        <taxon>Metazoa</taxon>
        <taxon>Ecdysozoa</taxon>
        <taxon>Arthropoda</taxon>
        <taxon>Hexapoda</taxon>
        <taxon>Insecta</taxon>
        <taxon>Pterygota</taxon>
        <taxon>Neoptera</taxon>
        <taxon>Endopterygota</taxon>
        <taxon>Diptera</taxon>
        <taxon>Nematocera</taxon>
        <taxon>Culicoidea</taxon>
        <taxon>Culicidae</taxon>
        <taxon>Anophelinae</taxon>
        <taxon>Anopheles</taxon>
    </lineage>
</organism>
<feature type="region of interest" description="Disordered" evidence="1">
    <location>
        <begin position="108"/>
        <end position="130"/>
    </location>
</feature>
<evidence type="ECO:0000313" key="3">
    <source>
        <dbReference type="Proteomes" id="UP000075881"/>
    </source>
</evidence>
<dbReference type="AlphaFoldDB" id="A0A182K1H9"/>
<dbReference type="GO" id="GO:0005929">
    <property type="term" value="C:cilium"/>
    <property type="evidence" value="ECO:0007669"/>
    <property type="project" value="TreeGrafter"/>
</dbReference>
<sequence>MVHPRAFFANIQRRLVGRSDGLRAAVMTTTGMGCSSSVVLEESVPYPPTPVVDTEEHRQLSTFVPKHSETLVEAYRRLDEEICALESTTPGPRLMTAEAWVELLKSAKDPVAPPPQPPPPPLPNEVHLPNGTVPNGVPVGKMNPAEKYDPAESVRVEMVKVREIMLKLDIVSNQFKAAQQEEFIARLSRTALDQEADHFREEMIVHAHKRALTLRTNFERLKRLYLEQDHVLTTVYSGAYGTVNEQRLDVELDAARDVRDRLGGAVEQWRIAGGLLRAAAKGLLQVVDYWELLRPAKSAQETITLALDARSTCHGALMALEAAQAALPSVEIPYITIRQQSAVRHALIYLLTDMVNPARYQHTRDVFGVFSANVSKAVHWLHECYNETLKQDFDSADQVATLVAKNLREERLRYMGSRMPNKIYVRPAIG</sequence>
<dbReference type="PROSITE" id="PS51257">
    <property type="entry name" value="PROKAR_LIPOPROTEIN"/>
    <property type="match status" value="1"/>
</dbReference>
<keyword evidence="3" id="KW-1185">Reference proteome</keyword>
<dbReference type="EnsemblMetazoa" id="ACHR004613-RA">
    <property type="protein sequence ID" value="ACHR004613-PA"/>
    <property type="gene ID" value="ACHR004613"/>
</dbReference>
<evidence type="ECO:0000256" key="1">
    <source>
        <dbReference type="SAM" id="MobiDB-lite"/>
    </source>
</evidence>
<dbReference type="PANTHER" id="PTHR21974">
    <property type="entry name" value="RE15880P"/>
    <property type="match status" value="1"/>
</dbReference>